<dbReference type="AlphaFoldDB" id="A0AAJ3NCT9"/>
<dbReference type="InterPro" id="IPR041685">
    <property type="entry name" value="AAA_GajA/Old/RecF-like"/>
</dbReference>
<protein>
    <submittedName>
        <fullName evidence="3">ATP-dependent endonuclease</fullName>
    </submittedName>
</protein>
<sequence>MYIANAKLINYRNFDNLDVEFNDGVNVIIGHNNAGKSNLLNALSIVLDHSKSKKLDIDDFYKLIPIANLKAAPPKITIELTIRKGEYETDDDLVTIATWLTKLEDDYEAKLTYEFFLQEKHHEAYKKQIADIPVDSKQTQNIWDCIKHDFLRLYVSKIWAGNIVNQATADSEALQKFDFQFLDAIRDVQRDMLTGKNTLLRDVLDFFMDYDIKSDPSKNNEEKYTEIKSRKQAFSQKAQDLIADLDKRIMSGKQEILSYAKDTGASFNNATPNFEGNISESELYSVLKLIVEYETGIKIPATRNGLGYNNLIFMSLLLAKMQINSDEKYLDSNAKVFSLLVIEEPEAHLHPSMQYKFLKFLDQNKRKRKVRQVFVTSHSTNITSAVTLNEIICLHSNKDGKTIVGYPSKTFTADDGQPVEDSKKYVERFLDASRSDMLFGQKVLFVEGLAEQLLISVLANYENSSIEDHHISIINTGGRYFKHFLYLFDSTKQYTIGKKIVCLTDRDPERKDKMIKNGSFRECYPYELNTDPVSYDYKQNSFCNEFIPGSHQNITVFTQDQKLGKTFEYDIAFYNPSLKLLLTDSIQNKLELENLMDLYDNENSTLESFFEILRKSDENKRIEESITKNTTFTSDEKKKAIIASRYLNSIGKGENALELAITLKRNLEKKGTPDYKEFIIPEYIKQAITELCQ</sequence>
<evidence type="ECO:0000313" key="5">
    <source>
        <dbReference type="Proteomes" id="UP000190016"/>
    </source>
</evidence>
<dbReference type="Pfam" id="PF13175">
    <property type="entry name" value="AAA_15"/>
    <property type="match status" value="1"/>
</dbReference>
<feature type="domain" description="OLD protein-like TOPRIM" evidence="2">
    <location>
        <begin position="438"/>
        <end position="507"/>
    </location>
</feature>
<dbReference type="InterPro" id="IPR034139">
    <property type="entry name" value="TOPRIM_OLD"/>
</dbReference>
<reference evidence="3 6" key="1">
    <citation type="submission" date="2016-06" db="EMBL/GenBank/DDBJ databases">
        <authorList>
            <person name="Nicholson A.C."/>
        </authorList>
    </citation>
    <scope>NUCLEOTIDE SEQUENCE [LARGE SCALE GENOMIC DNA]</scope>
    <source>
        <strain evidence="3 6">G4123</strain>
    </source>
</reference>
<name>A0AAJ3NCT9_9FLAO</name>
<dbReference type="RefSeq" id="WP_078404224.1">
    <property type="nucleotide sequence ID" value="NZ_CP016377.1"/>
</dbReference>
<evidence type="ECO:0000313" key="6">
    <source>
        <dbReference type="Proteomes" id="UP000190816"/>
    </source>
</evidence>
<dbReference type="Pfam" id="PF20469">
    <property type="entry name" value="OLD-like_TOPRIM"/>
    <property type="match status" value="1"/>
</dbReference>
<dbReference type="KEGG" id="ego:BBD34_14820"/>
<dbReference type="GO" id="GO:0004519">
    <property type="term" value="F:endonuclease activity"/>
    <property type="evidence" value="ECO:0007669"/>
    <property type="project" value="UniProtKB-KW"/>
</dbReference>
<feature type="domain" description="Endonuclease GajA/Old nuclease/RecF-like AAA" evidence="1">
    <location>
        <begin position="1"/>
        <end position="382"/>
    </location>
</feature>
<comment type="caution">
    <text evidence="3">The sequence shown here is derived from an EMBL/GenBank/DDBJ whole genome shotgun (WGS) entry which is preliminary data.</text>
</comment>
<accession>A0AAJ3NCT9</accession>
<gene>
    <name evidence="3" type="ORF">BAY32_04190</name>
    <name evidence="4" type="ORF">BB021_14870</name>
</gene>
<evidence type="ECO:0000259" key="1">
    <source>
        <dbReference type="Pfam" id="PF13175"/>
    </source>
</evidence>
<dbReference type="InterPro" id="IPR051396">
    <property type="entry name" value="Bact_Antivir_Def_Nuclease"/>
</dbReference>
<proteinExistence type="predicted"/>
<dbReference type="PANTHER" id="PTHR43581:SF4">
    <property type="entry name" value="ATP_GTP PHOSPHATASE"/>
    <property type="match status" value="1"/>
</dbReference>
<dbReference type="InterPro" id="IPR027417">
    <property type="entry name" value="P-loop_NTPase"/>
</dbReference>
<evidence type="ECO:0000313" key="4">
    <source>
        <dbReference type="EMBL" id="OPB84637.1"/>
    </source>
</evidence>
<dbReference type="PANTHER" id="PTHR43581">
    <property type="entry name" value="ATP/GTP PHOSPHATASE"/>
    <property type="match status" value="1"/>
</dbReference>
<dbReference type="Gene3D" id="3.40.50.300">
    <property type="entry name" value="P-loop containing nucleotide triphosphate hydrolases"/>
    <property type="match status" value="1"/>
</dbReference>
<dbReference type="EMBL" id="MBDS01000019">
    <property type="protein sequence ID" value="OPB84637.1"/>
    <property type="molecule type" value="Genomic_DNA"/>
</dbReference>
<evidence type="ECO:0000313" key="3">
    <source>
        <dbReference type="EMBL" id="OPB75970.1"/>
    </source>
</evidence>
<dbReference type="SUPFAM" id="SSF52540">
    <property type="entry name" value="P-loop containing nucleoside triphosphate hydrolases"/>
    <property type="match status" value="1"/>
</dbReference>
<keyword evidence="3" id="KW-0540">Nuclease</keyword>
<keyword evidence="3" id="KW-0255">Endonuclease</keyword>
<dbReference type="Proteomes" id="UP000190016">
    <property type="component" value="Unassembled WGS sequence"/>
</dbReference>
<organism evidence="3 6">
    <name type="scientific">Elizabethkingia ursingii</name>
    <dbReference type="NCBI Taxonomy" id="1756150"/>
    <lineage>
        <taxon>Bacteria</taxon>
        <taxon>Pseudomonadati</taxon>
        <taxon>Bacteroidota</taxon>
        <taxon>Flavobacteriia</taxon>
        <taxon>Flavobacteriales</taxon>
        <taxon>Weeksellaceae</taxon>
        <taxon>Elizabethkingia</taxon>
    </lineage>
</organism>
<dbReference type="EMBL" id="MAIC01000013">
    <property type="protein sequence ID" value="OPB75970.1"/>
    <property type="molecule type" value="Genomic_DNA"/>
</dbReference>
<dbReference type="Proteomes" id="UP000190816">
    <property type="component" value="Unassembled WGS sequence"/>
</dbReference>
<keyword evidence="5" id="KW-1185">Reference proteome</keyword>
<evidence type="ECO:0000259" key="2">
    <source>
        <dbReference type="Pfam" id="PF20469"/>
    </source>
</evidence>
<reference evidence="4 5" key="2">
    <citation type="submission" date="2016-07" db="EMBL/GenBank/DDBJ databases">
        <title>Revisiting the Taxonomy of the Elizabethkingia Genus based on Whole-Genome Sequencing, Optical Mapping, and MALDI-TOF.</title>
        <authorList>
            <person name="Nicholson A.C."/>
        </authorList>
    </citation>
    <scope>NUCLEOTIDE SEQUENCE [LARGE SCALE GENOMIC DNA]</scope>
    <source>
        <strain evidence="4 5">C1558</strain>
    </source>
</reference>
<dbReference type="CDD" id="cd01026">
    <property type="entry name" value="TOPRIM_OLD"/>
    <property type="match status" value="1"/>
</dbReference>
<keyword evidence="3" id="KW-0378">Hydrolase</keyword>